<dbReference type="EMBL" id="MT144472">
    <property type="protein sequence ID" value="QJA54046.1"/>
    <property type="molecule type" value="Genomic_DNA"/>
</dbReference>
<reference evidence="1" key="1">
    <citation type="submission" date="2020-03" db="EMBL/GenBank/DDBJ databases">
        <title>The deep terrestrial virosphere.</title>
        <authorList>
            <person name="Holmfeldt K."/>
            <person name="Nilsson E."/>
            <person name="Simone D."/>
            <person name="Lopez-Fernandez M."/>
            <person name="Wu X."/>
            <person name="de Brujin I."/>
            <person name="Lundin D."/>
            <person name="Andersson A."/>
            <person name="Bertilsson S."/>
            <person name="Dopson M."/>
        </authorList>
    </citation>
    <scope>NUCLEOTIDE SEQUENCE</scope>
    <source>
        <strain evidence="1">TM448A04279</strain>
        <strain evidence="2">TM448B04909</strain>
    </source>
</reference>
<name>A0A6H2A1H5_9ZZZZ</name>
<evidence type="ECO:0000313" key="2">
    <source>
        <dbReference type="EMBL" id="QJI03683.1"/>
    </source>
</evidence>
<dbReference type="AlphaFoldDB" id="A0A6H2A1H5"/>
<dbReference type="EMBL" id="MT145110">
    <property type="protein sequence ID" value="QJI03683.1"/>
    <property type="molecule type" value="Genomic_DNA"/>
</dbReference>
<proteinExistence type="predicted"/>
<gene>
    <name evidence="1" type="ORF">TM448A04279_0010</name>
    <name evidence="2" type="ORF">TM448B04909_0002</name>
</gene>
<protein>
    <submittedName>
        <fullName evidence="1">Uncharacterized protein</fullName>
    </submittedName>
</protein>
<accession>A0A6H2A1H5</accession>
<sequence>MVSKKDLKAYGINSIVDYFDIVIGSRINGQFKQSVAQFLELSKKQRITFLNHVQEVNIKYLSFYLNNLEV</sequence>
<organism evidence="1">
    <name type="scientific">viral metagenome</name>
    <dbReference type="NCBI Taxonomy" id="1070528"/>
    <lineage>
        <taxon>unclassified sequences</taxon>
        <taxon>metagenomes</taxon>
        <taxon>organismal metagenomes</taxon>
    </lineage>
</organism>
<evidence type="ECO:0000313" key="1">
    <source>
        <dbReference type="EMBL" id="QJA54046.1"/>
    </source>
</evidence>